<evidence type="ECO:0000313" key="1">
    <source>
        <dbReference type="EMBL" id="TDW97438.1"/>
    </source>
</evidence>
<evidence type="ECO:0008006" key="3">
    <source>
        <dbReference type="Google" id="ProtNLM"/>
    </source>
</evidence>
<dbReference type="SUPFAM" id="SSF47413">
    <property type="entry name" value="lambda repressor-like DNA-binding domains"/>
    <property type="match status" value="1"/>
</dbReference>
<accession>A0A4R8DIU9</accession>
<dbReference type="AlphaFoldDB" id="A0A4R8DIU9"/>
<sequence>MKSSKNIEKEYTPEEIAESFVFPGPKASPERDAMLEAFREHRKKVSEKQSERTKLIAQLLQLKYLIEDYIKSDHLSKEYTFGYFLKEYISRLEKKNNQFAEEINVDPAELSQVINKRRKPTEKLIFRLEIHSNRNFPALMWFRLLEKDRAYELKHHREIIDSEKKNVKQRLAFSL</sequence>
<organism evidence="1 2">
    <name type="scientific">Dinghuibacter silviterrae</name>
    <dbReference type="NCBI Taxonomy" id="1539049"/>
    <lineage>
        <taxon>Bacteria</taxon>
        <taxon>Pseudomonadati</taxon>
        <taxon>Bacteroidota</taxon>
        <taxon>Chitinophagia</taxon>
        <taxon>Chitinophagales</taxon>
        <taxon>Chitinophagaceae</taxon>
        <taxon>Dinghuibacter</taxon>
    </lineage>
</organism>
<gene>
    <name evidence="1" type="ORF">EDB95_5287</name>
</gene>
<keyword evidence="2" id="KW-1185">Reference proteome</keyword>
<dbReference type="Proteomes" id="UP000294498">
    <property type="component" value="Unassembled WGS sequence"/>
</dbReference>
<comment type="caution">
    <text evidence="1">The sequence shown here is derived from an EMBL/GenBank/DDBJ whole genome shotgun (WGS) entry which is preliminary data.</text>
</comment>
<dbReference type="OrthoDB" id="1493507at2"/>
<reference evidence="1 2" key="1">
    <citation type="submission" date="2019-03" db="EMBL/GenBank/DDBJ databases">
        <title>Genomic Encyclopedia of Type Strains, Phase IV (KMG-IV): sequencing the most valuable type-strain genomes for metagenomic binning, comparative biology and taxonomic classification.</title>
        <authorList>
            <person name="Goeker M."/>
        </authorList>
    </citation>
    <scope>NUCLEOTIDE SEQUENCE [LARGE SCALE GENOMIC DNA]</scope>
    <source>
        <strain evidence="1 2">DSM 100059</strain>
    </source>
</reference>
<dbReference type="RefSeq" id="WP_133999673.1">
    <property type="nucleotide sequence ID" value="NZ_SODV01000002.1"/>
</dbReference>
<dbReference type="EMBL" id="SODV01000002">
    <property type="protein sequence ID" value="TDW97438.1"/>
    <property type="molecule type" value="Genomic_DNA"/>
</dbReference>
<evidence type="ECO:0000313" key="2">
    <source>
        <dbReference type="Proteomes" id="UP000294498"/>
    </source>
</evidence>
<dbReference type="GO" id="GO:0003677">
    <property type="term" value="F:DNA binding"/>
    <property type="evidence" value="ECO:0007669"/>
    <property type="project" value="InterPro"/>
</dbReference>
<proteinExistence type="predicted"/>
<dbReference type="Gene3D" id="1.10.260.40">
    <property type="entry name" value="lambda repressor-like DNA-binding domains"/>
    <property type="match status" value="1"/>
</dbReference>
<protein>
    <recommendedName>
        <fullName evidence="3">Helix-turn-helix protein</fullName>
    </recommendedName>
</protein>
<dbReference type="InterPro" id="IPR010982">
    <property type="entry name" value="Lambda_DNA-bd_dom_sf"/>
</dbReference>
<name>A0A4R8DIU9_9BACT</name>